<reference evidence="2 3" key="1">
    <citation type="submission" date="2019-11" db="EMBL/GenBank/DDBJ databases">
        <title>Acidiferrimicrobium australis gen. nov., sp. nov., an acidophilic and obligately heterotrophic, member of the Actinobacteria that catalyses dissimilatory oxido- reduction of iron isolated from metal-rich acidic water in Chile.</title>
        <authorList>
            <person name="Gonzalez D."/>
            <person name="Huber K."/>
            <person name="Hedrich S."/>
            <person name="Rojas-Villalobos C."/>
            <person name="Quatrini R."/>
            <person name="Dinamarca M.A."/>
            <person name="Schwarz A."/>
            <person name="Canales C."/>
            <person name="Nancucheo I."/>
        </authorList>
    </citation>
    <scope>NUCLEOTIDE SEQUENCE [LARGE SCALE GENOMIC DNA]</scope>
    <source>
        <strain evidence="2 3">USS-CCA1</strain>
    </source>
</reference>
<evidence type="ECO:0000313" key="3">
    <source>
        <dbReference type="Proteomes" id="UP000437736"/>
    </source>
</evidence>
<sequence>MNIGKRAILPLLASGGMAAALFGGGAVHTAFTSSGSGTLNVNTAKIGTAVSGNVALSNAVPGDLGPTSLVTVTNNGSTPETLAVSLAPTGNPSQNNAALDQYVEVYFGGNPIGNLATLEADYGTGHAVTIPGANLAAGGSVSYKIALGLDQNAPNSVADSFTEAVFTVTGTATTDPASGNKAGGDNSNG</sequence>
<proteinExistence type="predicted"/>
<comment type="caution">
    <text evidence="2">The sequence shown here is derived from an EMBL/GenBank/DDBJ whole genome shotgun (WGS) entry which is preliminary data.</text>
</comment>
<keyword evidence="1" id="KW-0732">Signal</keyword>
<dbReference type="EMBL" id="WJHE01000364">
    <property type="protein sequence ID" value="MST32697.1"/>
    <property type="molecule type" value="Genomic_DNA"/>
</dbReference>
<name>A0ABW9QTR3_9ACTN</name>
<feature type="signal peptide" evidence="1">
    <location>
        <begin position="1"/>
        <end position="19"/>
    </location>
</feature>
<evidence type="ECO:0000256" key="1">
    <source>
        <dbReference type="SAM" id="SignalP"/>
    </source>
</evidence>
<evidence type="ECO:0000313" key="2">
    <source>
        <dbReference type="EMBL" id="MST32697.1"/>
    </source>
</evidence>
<feature type="chain" id="PRO_5045342006" evidence="1">
    <location>
        <begin position="20"/>
        <end position="189"/>
    </location>
</feature>
<accession>A0ABW9QTR3</accession>
<protein>
    <submittedName>
        <fullName evidence="2">Uncharacterized protein</fullName>
    </submittedName>
</protein>
<gene>
    <name evidence="2" type="ORF">GHK86_08175</name>
</gene>
<keyword evidence="3" id="KW-1185">Reference proteome</keyword>
<dbReference type="Proteomes" id="UP000437736">
    <property type="component" value="Unassembled WGS sequence"/>
</dbReference>
<organism evidence="2 3">
    <name type="scientific">Acidiferrimicrobium australe</name>
    <dbReference type="NCBI Taxonomy" id="2664430"/>
    <lineage>
        <taxon>Bacteria</taxon>
        <taxon>Bacillati</taxon>
        <taxon>Actinomycetota</taxon>
        <taxon>Acidimicrobiia</taxon>
        <taxon>Acidimicrobiales</taxon>
        <taxon>Acidimicrobiaceae</taxon>
        <taxon>Acidiferrimicrobium</taxon>
    </lineage>
</organism>